<evidence type="ECO:0000313" key="2">
    <source>
        <dbReference type="EMBL" id="PAU46582.1"/>
    </source>
</evidence>
<feature type="region of interest" description="Disordered" evidence="1">
    <location>
        <begin position="1"/>
        <end position="44"/>
    </location>
</feature>
<dbReference type="Proteomes" id="UP000218944">
    <property type="component" value="Unassembled WGS sequence"/>
</dbReference>
<comment type="caution">
    <text evidence="2">The sequence shown here is derived from an EMBL/GenBank/DDBJ whole genome shotgun (WGS) entry which is preliminary data.</text>
</comment>
<organism evidence="2 3">
    <name type="scientific">Streptomyces albireticuli</name>
    <dbReference type="NCBI Taxonomy" id="1940"/>
    <lineage>
        <taxon>Bacteria</taxon>
        <taxon>Bacillati</taxon>
        <taxon>Actinomycetota</taxon>
        <taxon>Actinomycetes</taxon>
        <taxon>Kitasatosporales</taxon>
        <taxon>Streptomycetaceae</taxon>
        <taxon>Streptomyces</taxon>
    </lineage>
</organism>
<evidence type="ECO:0000256" key="1">
    <source>
        <dbReference type="SAM" id="MobiDB-lite"/>
    </source>
</evidence>
<evidence type="ECO:0000313" key="3">
    <source>
        <dbReference type="Proteomes" id="UP000218944"/>
    </source>
</evidence>
<feature type="compositionally biased region" description="Pro residues" evidence="1">
    <location>
        <begin position="24"/>
        <end position="36"/>
    </location>
</feature>
<reference evidence="2 3" key="1">
    <citation type="submission" date="2017-08" db="EMBL/GenBank/DDBJ databases">
        <title>Genome sequence of Streptomyces albireticuli NRRL B-1670.</title>
        <authorList>
            <person name="Graham D.E."/>
            <person name="Mahan K.M."/>
            <person name="Klingeman D.M."/>
            <person name="Hettich R.L."/>
            <person name="Parry R.J."/>
            <person name="Spain J.C."/>
        </authorList>
    </citation>
    <scope>NUCLEOTIDE SEQUENCE [LARGE SCALE GENOMIC DNA]</scope>
    <source>
        <strain evidence="2 3">NRRL B-1670</strain>
    </source>
</reference>
<dbReference type="RefSeq" id="WP_095582901.1">
    <property type="nucleotide sequence ID" value="NZ_JAJQQS010000014.1"/>
</dbReference>
<dbReference type="EMBL" id="NSJV01000442">
    <property type="protein sequence ID" value="PAU46582.1"/>
    <property type="molecule type" value="Genomic_DNA"/>
</dbReference>
<proteinExistence type="predicted"/>
<protein>
    <submittedName>
        <fullName evidence="2">Uncharacterized protein</fullName>
    </submittedName>
</protein>
<sequence length="61" mass="6325">MTPLERLLAEELPTGTFGASRPAQGPPRAPQHPTGPDPQAAEHRAELEAALVGISAPYPAS</sequence>
<accession>A0A2A2D5J2</accession>
<name>A0A2A2D5J2_9ACTN</name>
<dbReference type="AlphaFoldDB" id="A0A2A2D5J2"/>
<gene>
    <name evidence="2" type="ORF">CK936_23305</name>
</gene>
<keyword evidence="3" id="KW-1185">Reference proteome</keyword>